<evidence type="ECO:0000313" key="2">
    <source>
        <dbReference type="Proteomes" id="UP000718821"/>
    </source>
</evidence>
<proteinExistence type="predicted"/>
<keyword evidence="2" id="KW-1185">Reference proteome</keyword>
<accession>A0A938WYE9</accession>
<name>A0A938WYE9_9BIFI</name>
<protein>
    <recommendedName>
        <fullName evidence="3">PASTA domain-containing protein</fullName>
    </recommendedName>
</protein>
<gene>
    <name evidence="1" type="ORF">H7U32_07475</name>
</gene>
<organism evidence="1 2">
    <name type="scientific">Bifidobacterium pullorum subsp. saeculare</name>
    <dbReference type="NCBI Taxonomy" id="78257"/>
    <lineage>
        <taxon>Bacteria</taxon>
        <taxon>Bacillati</taxon>
        <taxon>Actinomycetota</taxon>
        <taxon>Actinomycetes</taxon>
        <taxon>Bifidobacteriales</taxon>
        <taxon>Bifidobacteriaceae</taxon>
        <taxon>Bifidobacterium</taxon>
    </lineage>
</organism>
<comment type="caution">
    <text evidence="1">The sequence shown here is derived from an EMBL/GenBank/DDBJ whole genome shotgun (WGS) entry which is preliminary data.</text>
</comment>
<dbReference type="Proteomes" id="UP000718821">
    <property type="component" value="Unassembled WGS sequence"/>
</dbReference>
<dbReference type="EMBL" id="JACLYU010000015">
    <property type="protein sequence ID" value="MBM6700136.1"/>
    <property type="molecule type" value="Genomic_DNA"/>
</dbReference>
<sequence length="65" mass="6775">MTVRESAGPGVPEDTVGKPAAKVVDTLGDMGVPVRYKQVVVSGDSKVQEGQVAVTLSFVKFVLAE</sequence>
<reference evidence="1" key="2">
    <citation type="journal article" date="2021" name="Sci. Rep.">
        <title>The distribution of antibiotic resistance genes in chicken gut microbiota commensals.</title>
        <authorList>
            <person name="Juricova H."/>
            <person name="Matiasovicova J."/>
            <person name="Kubasova T."/>
            <person name="Cejkova D."/>
            <person name="Rychlik I."/>
        </authorList>
    </citation>
    <scope>NUCLEOTIDE SEQUENCE</scope>
    <source>
        <strain evidence="1">An836</strain>
    </source>
</reference>
<evidence type="ECO:0000313" key="1">
    <source>
        <dbReference type="EMBL" id="MBM6700136.1"/>
    </source>
</evidence>
<dbReference type="AlphaFoldDB" id="A0A938WYE9"/>
<evidence type="ECO:0008006" key="3">
    <source>
        <dbReference type="Google" id="ProtNLM"/>
    </source>
</evidence>
<reference evidence="1" key="1">
    <citation type="submission" date="2020-08" db="EMBL/GenBank/DDBJ databases">
        <authorList>
            <person name="Cejkova D."/>
            <person name="Kubasova T."/>
            <person name="Jahodarova E."/>
            <person name="Rychlik I."/>
        </authorList>
    </citation>
    <scope>NUCLEOTIDE SEQUENCE</scope>
    <source>
        <strain evidence="1">An836</strain>
    </source>
</reference>